<feature type="chain" id="PRO_5030177193" description="Thioredoxin domain-containing protein" evidence="1">
    <location>
        <begin position="23"/>
        <end position="166"/>
    </location>
</feature>
<dbReference type="PANTHER" id="PTHR42899">
    <property type="entry name" value="SPERMATOGENESIS-ASSOCIATED PROTEIN 20"/>
    <property type="match status" value="1"/>
</dbReference>
<name>S7THF7_DESML</name>
<dbReference type="OrthoDB" id="9811036at2"/>
<dbReference type="Proteomes" id="UP000014977">
    <property type="component" value="Unassembled WGS sequence"/>
</dbReference>
<comment type="caution">
    <text evidence="3">The sequence shown here is derived from an EMBL/GenBank/DDBJ whole genome shotgun (WGS) entry which is preliminary data.</text>
</comment>
<feature type="domain" description="Thioredoxin" evidence="2">
    <location>
        <begin position="12"/>
        <end position="151"/>
    </location>
</feature>
<sequence length="166" mass="18704">MKYLWIVMVMALLVGAPAVVGAGEAREEGVAAAGGKGTAAAGVRWYTFEEGFSRGQREGKKIFLNFYADWCQYCQVMEEKTFRDNAVAAYLNDHYIPIQVDSDRQPKIAEQYRVEGLPATFFIASDGTSIGSQPGYIPPEVMLPLLRFIHTDSYRKMDFETFRERP</sequence>
<dbReference type="SUPFAM" id="SSF52833">
    <property type="entry name" value="Thioredoxin-like"/>
    <property type="match status" value="1"/>
</dbReference>
<dbReference type="InterPro" id="IPR004879">
    <property type="entry name" value="Ssp411-like_TRX"/>
</dbReference>
<dbReference type="InterPro" id="IPR024705">
    <property type="entry name" value="Ssp411"/>
</dbReference>
<dbReference type="Pfam" id="PF03190">
    <property type="entry name" value="Thioredox_DsbH"/>
    <property type="match status" value="1"/>
</dbReference>
<dbReference type="PANTHER" id="PTHR42899:SF1">
    <property type="entry name" value="SPERMATOGENESIS-ASSOCIATED PROTEIN 20"/>
    <property type="match status" value="1"/>
</dbReference>
<accession>S7THF7</accession>
<keyword evidence="4" id="KW-1185">Reference proteome</keyword>
<proteinExistence type="predicted"/>
<organism evidence="3 4">
    <name type="scientific">Desulfococcus multivorans DSM 2059</name>
    <dbReference type="NCBI Taxonomy" id="1121405"/>
    <lineage>
        <taxon>Bacteria</taxon>
        <taxon>Pseudomonadati</taxon>
        <taxon>Thermodesulfobacteriota</taxon>
        <taxon>Desulfobacteria</taxon>
        <taxon>Desulfobacterales</taxon>
        <taxon>Desulfococcaceae</taxon>
        <taxon>Desulfococcus</taxon>
    </lineage>
</organism>
<protein>
    <recommendedName>
        <fullName evidence="2">Thioredoxin domain-containing protein</fullName>
    </recommendedName>
</protein>
<dbReference type="RefSeq" id="WP_020877876.1">
    <property type="nucleotide sequence ID" value="NZ_ATHJ01000105.1"/>
</dbReference>
<gene>
    <name evidence="3" type="ORF">dsmv_0765</name>
</gene>
<dbReference type="eggNOG" id="COG4232">
    <property type="taxonomic scope" value="Bacteria"/>
</dbReference>
<evidence type="ECO:0000256" key="1">
    <source>
        <dbReference type="SAM" id="SignalP"/>
    </source>
</evidence>
<dbReference type="InterPro" id="IPR013766">
    <property type="entry name" value="Thioredoxin_domain"/>
</dbReference>
<dbReference type="PROSITE" id="PS51352">
    <property type="entry name" value="THIOREDOXIN_2"/>
    <property type="match status" value="1"/>
</dbReference>
<keyword evidence="1" id="KW-0732">Signal</keyword>
<reference evidence="3 4" key="1">
    <citation type="journal article" date="2013" name="Genome Announc.">
        <title>Draft genome sequences for three mercury-methylating, sulfate-reducing bacteria.</title>
        <authorList>
            <person name="Brown S.D."/>
            <person name="Hurt R.A.Jr."/>
            <person name="Gilmour C.C."/>
            <person name="Elias D.A."/>
        </authorList>
    </citation>
    <scope>NUCLEOTIDE SEQUENCE [LARGE SCALE GENOMIC DNA]</scope>
    <source>
        <strain evidence="3 4">DSM 2059</strain>
    </source>
</reference>
<evidence type="ECO:0000313" key="4">
    <source>
        <dbReference type="Proteomes" id="UP000014977"/>
    </source>
</evidence>
<feature type="signal peptide" evidence="1">
    <location>
        <begin position="1"/>
        <end position="22"/>
    </location>
</feature>
<dbReference type="EMBL" id="ATHJ01000105">
    <property type="protein sequence ID" value="EPR36060.1"/>
    <property type="molecule type" value="Genomic_DNA"/>
</dbReference>
<dbReference type="InterPro" id="IPR036249">
    <property type="entry name" value="Thioredoxin-like_sf"/>
</dbReference>
<dbReference type="Gene3D" id="3.40.30.10">
    <property type="entry name" value="Glutaredoxin"/>
    <property type="match status" value="1"/>
</dbReference>
<evidence type="ECO:0000259" key="2">
    <source>
        <dbReference type="PROSITE" id="PS51352"/>
    </source>
</evidence>
<dbReference type="AlphaFoldDB" id="S7THF7"/>
<evidence type="ECO:0000313" key="3">
    <source>
        <dbReference type="EMBL" id="EPR36060.1"/>
    </source>
</evidence>